<dbReference type="STRING" id="45607.A0A2T0FFK0"/>
<dbReference type="Pfam" id="PF00227">
    <property type="entry name" value="Proteasome"/>
    <property type="match status" value="1"/>
</dbReference>
<dbReference type="Proteomes" id="UP000238350">
    <property type="component" value="Unassembled WGS sequence"/>
</dbReference>
<dbReference type="Gene3D" id="3.60.20.10">
    <property type="entry name" value="Glutamine Phosphoribosylpyrophosphate, subunit 1, domain 1"/>
    <property type="match status" value="1"/>
</dbReference>
<feature type="domain" description="Proteasome alpha-type subunits" evidence="9">
    <location>
        <begin position="47"/>
        <end position="69"/>
    </location>
</feature>
<dbReference type="PROSITE" id="PS00388">
    <property type="entry name" value="PROTEASOME_ALPHA_1"/>
    <property type="match status" value="1"/>
</dbReference>
<comment type="similarity">
    <text evidence="7">Belongs to the peptidase T1A family.</text>
</comment>
<dbReference type="SUPFAM" id="SSF56235">
    <property type="entry name" value="N-terminal nucleophile aminohydrolases (Ntn hydrolases)"/>
    <property type="match status" value="1"/>
</dbReference>
<dbReference type="AlphaFoldDB" id="A0A2T0FFK0"/>
<dbReference type="GO" id="GO:0010499">
    <property type="term" value="P:proteasomal ubiquitin-independent protein catabolic process"/>
    <property type="evidence" value="ECO:0007669"/>
    <property type="project" value="UniProtKB-ARBA"/>
</dbReference>
<dbReference type="GO" id="GO:0043161">
    <property type="term" value="P:proteasome-mediated ubiquitin-dependent protein catabolic process"/>
    <property type="evidence" value="ECO:0007669"/>
    <property type="project" value="UniProtKB-ARBA"/>
</dbReference>
<keyword evidence="6" id="KW-0539">Nucleus</keyword>
<evidence type="ECO:0000313" key="11">
    <source>
        <dbReference type="Proteomes" id="UP000238350"/>
    </source>
</evidence>
<comment type="function">
    <text evidence="1">The proteasome degrades poly-ubiquitinated proteins in the cytoplasm and in the nucleus. It is essential for the regulated turnover of proteins and for the removal of misfolded proteins. The proteasome is a multicatalytic proteinase complex that is characterized by its ability to cleave peptides with Arg, Phe, Tyr, Leu, and Glu adjacent to the leaving group at neutral or slightly basic pH. It has an ATP-dependent proteolytic activity.</text>
</comment>
<keyword evidence="5 7" id="KW-0647">Proteasome</keyword>
<feature type="region of interest" description="Disordered" evidence="8">
    <location>
        <begin position="279"/>
        <end position="326"/>
    </location>
</feature>
<feature type="region of interest" description="Disordered" evidence="8">
    <location>
        <begin position="387"/>
        <end position="410"/>
    </location>
</feature>
<dbReference type="InterPro" id="IPR035144">
    <property type="entry name" value="Proteasome_alpha1"/>
</dbReference>
<dbReference type="SMART" id="SM00948">
    <property type="entry name" value="Proteasome_A_N"/>
    <property type="match status" value="1"/>
</dbReference>
<dbReference type="GO" id="GO:0005634">
    <property type="term" value="C:nucleus"/>
    <property type="evidence" value="ECO:0007669"/>
    <property type="project" value="UniProtKB-SubCell"/>
</dbReference>
<dbReference type="GO" id="GO:0019773">
    <property type="term" value="C:proteasome core complex, alpha-subunit complex"/>
    <property type="evidence" value="ECO:0007669"/>
    <property type="project" value="UniProtKB-UniRule"/>
</dbReference>
<keyword evidence="4" id="KW-0963">Cytoplasm</keyword>
<evidence type="ECO:0000256" key="2">
    <source>
        <dbReference type="ARBA" id="ARBA00004123"/>
    </source>
</evidence>
<feature type="compositionally biased region" description="Polar residues" evidence="8">
    <location>
        <begin position="299"/>
        <end position="315"/>
    </location>
</feature>
<dbReference type="PANTHER" id="PTHR11599">
    <property type="entry name" value="PROTEASOME SUBUNIT ALPHA/BETA"/>
    <property type="match status" value="1"/>
</dbReference>
<dbReference type="InterPro" id="IPR000426">
    <property type="entry name" value="Proteasome_asu_N"/>
</dbReference>
<evidence type="ECO:0000256" key="1">
    <source>
        <dbReference type="ARBA" id="ARBA00003542"/>
    </source>
</evidence>
<dbReference type="CDD" id="cd03749">
    <property type="entry name" value="proteasome_alpha_type_1"/>
    <property type="match status" value="1"/>
</dbReference>
<evidence type="ECO:0000256" key="4">
    <source>
        <dbReference type="ARBA" id="ARBA00022490"/>
    </source>
</evidence>
<proteinExistence type="inferred from homology"/>
<dbReference type="FunFam" id="3.60.20.10:FF:000016">
    <property type="entry name" value="Proteasome subunit alpha type-6"/>
    <property type="match status" value="1"/>
</dbReference>
<dbReference type="InterPro" id="IPR029055">
    <property type="entry name" value="Ntn_hydrolases_N"/>
</dbReference>
<dbReference type="Pfam" id="PF10584">
    <property type="entry name" value="Proteasome_A_N"/>
    <property type="match status" value="1"/>
</dbReference>
<comment type="caution">
    <text evidence="10">The sequence shown here is derived from an EMBL/GenBank/DDBJ whole genome shotgun (WGS) entry which is preliminary data.</text>
</comment>
<dbReference type="PROSITE" id="PS51475">
    <property type="entry name" value="PROTEASOME_ALPHA_2"/>
    <property type="match status" value="1"/>
</dbReference>
<dbReference type="GO" id="GO:0005737">
    <property type="term" value="C:cytoplasm"/>
    <property type="evidence" value="ECO:0007669"/>
    <property type="project" value="UniProtKB-SubCell"/>
</dbReference>
<gene>
    <name evidence="10" type="ORF">B9G98_01349</name>
</gene>
<dbReference type="EMBL" id="NDIQ01000001">
    <property type="protein sequence ID" value="PRT53729.1"/>
    <property type="molecule type" value="Genomic_DNA"/>
</dbReference>
<evidence type="ECO:0000256" key="8">
    <source>
        <dbReference type="SAM" id="MobiDB-lite"/>
    </source>
</evidence>
<dbReference type="InterPro" id="IPR050115">
    <property type="entry name" value="Proteasome_alpha"/>
</dbReference>
<protein>
    <submittedName>
        <fullName evidence="10">Putative proteasome subunit alpha type-6</fullName>
    </submittedName>
</protein>
<dbReference type="InterPro" id="IPR023332">
    <property type="entry name" value="Proteasome_alpha-type"/>
</dbReference>
<evidence type="ECO:0000256" key="6">
    <source>
        <dbReference type="ARBA" id="ARBA00023242"/>
    </source>
</evidence>
<accession>A0A2T0FFK0</accession>
<dbReference type="GeneID" id="36515098"/>
<comment type="subcellular location">
    <subcellularLocation>
        <location evidence="3">Cytoplasm</location>
    </subcellularLocation>
    <subcellularLocation>
        <location evidence="2">Nucleus</location>
    </subcellularLocation>
</comment>
<dbReference type="RefSeq" id="XP_024663675.1">
    <property type="nucleotide sequence ID" value="XM_024807907.1"/>
</dbReference>
<feature type="compositionally biased region" description="Basic and acidic residues" evidence="8">
    <location>
        <begin position="316"/>
        <end position="326"/>
    </location>
</feature>
<reference evidence="10 11" key="1">
    <citation type="submission" date="2017-04" db="EMBL/GenBank/DDBJ databases">
        <title>Genome sequencing of [Candida] sorbophila.</title>
        <authorList>
            <person name="Ahn J.O."/>
        </authorList>
    </citation>
    <scope>NUCLEOTIDE SEQUENCE [LARGE SCALE GENOMIC DNA]</scope>
    <source>
        <strain evidence="10 11">DS02</strain>
    </source>
</reference>
<keyword evidence="11" id="KW-1185">Reference proteome</keyword>
<dbReference type="OrthoDB" id="431557at2759"/>
<sequence length="431" mass="46786">MTIAISSVPAILPSSTQCKASIWWGQEMAIWCVIITPNANNQFRNSYDNDSVTYSPTGRLFQVEYALEAIKQGSATVGLVSKTHAVLVALKRNAEELGSYQKKILDIDSHMGLALAGLAPDARLLCNHLRTLSLQSRMLYDRPLSVAKAVSSIADKAQTNTQQYGRRPYGVGLLVVGYDETGPHLFEFLPSGTTLEYVGSAIGARSQAARTYLERQFESFENASLEELIVHGLTALRDTLPQDKELTFKNTSIAVVGKDLDFKILEDEDVAPWLDKLDSTSRVTSGNTGDDDERAEVDAQTQDQAAEPSTSTEQPATEHSDNTAAEQDRSDLGYLYRQHAFLPSPHTPPDSPRKMSKPFLNLSSTIRTAEPAKADTSAESAIDLSGSATAPLPIKGNRRRTSSLIGGGTPLDLRPVVQCSPESQFSVLGSP</sequence>
<dbReference type="InterPro" id="IPR001353">
    <property type="entry name" value="Proteasome_sua/b"/>
</dbReference>
<evidence type="ECO:0000256" key="5">
    <source>
        <dbReference type="ARBA" id="ARBA00022942"/>
    </source>
</evidence>
<evidence type="ECO:0000313" key="10">
    <source>
        <dbReference type="EMBL" id="PRT53729.1"/>
    </source>
</evidence>
<evidence type="ECO:0000256" key="7">
    <source>
        <dbReference type="PROSITE-ProRule" id="PRU00808"/>
    </source>
</evidence>
<evidence type="ECO:0000256" key="3">
    <source>
        <dbReference type="ARBA" id="ARBA00004496"/>
    </source>
</evidence>
<organism evidence="10 11">
    <name type="scientific">Wickerhamiella sorbophila</name>
    <dbReference type="NCBI Taxonomy" id="45607"/>
    <lineage>
        <taxon>Eukaryota</taxon>
        <taxon>Fungi</taxon>
        <taxon>Dikarya</taxon>
        <taxon>Ascomycota</taxon>
        <taxon>Saccharomycotina</taxon>
        <taxon>Dipodascomycetes</taxon>
        <taxon>Dipodascales</taxon>
        <taxon>Trichomonascaceae</taxon>
        <taxon>Wickerhamiella</taxon>
    </lineage>
</organism>
<evidence type="ECO:0000259" key="9">
    <source>
        <dbReference type="PROSITE" id="PS00388"/>
    </source>
</evidence>
<name>A0A2T0FFK0_9ASCO</name>